<dbReference type="GO" id="GO:0006935">
    <property type="term" value="P:chemotaxis"/>
    <property type="evidence" value="ECO:0007669"/>
    <property type="project" value="UniProtKB-KW"/>
</dbReference>
<evidence type="ECO:0000256" key="4">
    <source>
        <dbReference type="PROSITE-ProRule" id="PRU00284"/>
    </source>
</evidence>
<accession>A0A4D7DP23</accession>
<dbReference type="RefSeq" id="WP_027675404.1">
    <property type="nucleotide sequence ID" value="NZ_CP039691.1"/>
</dbReference>
<dbReference type="InterPro" id="IPR012292">
    <property type="entry name" value="Globin/Proto"/>
</dbReference>
<evidence type="ECO:0000313" key="10">
    <source>
        <dbReference type="Proteomes" id="UP000826513"/>
    </source>
</evidence>
<gene>
    <name evidence="7" type="ORF">CFBP5473_10280</name>
    <name evidence="8" type="ORF">J5285_09450</name>
</gene>
<dbReference type="PRINTS" id="PR00260">
    <property type="entry name" value="CHEMTRNSDUCR"/>
</dbReference>
<evidence type="ECO:0000259" key="6">
    <source>
        <dbReference type="PROSITE" id="PS50885"/>
    </source>
</evidence>
<dbReference type="GO" id="GO:0016020">
    <property type="term" value="C:membrane"/>
    <property type="evidence" value="ECO:0007669"/>
    <property type="project" value="UniProtKB-SubCell"/>
</dbReference>
<dbReference type="Pfam" id="PF11563">
    <property type="entry name" value="Protoglobin"/>
    <property type="match status" value="1"/>
</dbReference>
<evidence type="ECO:0000256" key="1">
    <source>
        <dbReference type="ARBA" id="ARBA00004370"/>
    </source>
</evidence>
<dbReference type="CDD" id="cd11386">
    <property type="entry name" value="MCP_signal"/>
    <property type="match status" value="1"/>
</dbReference>
<proteinExistence type="inferred from homology"/>
<dbReference type="PROSITE" id="PS50885">
    <property type="entry name" value="HAMP"/>
    <property type="match status" value="1"/>
</dbReference>
<evidence type="ECO:0000313" key="8">
    <source>
        <dbReference type="EMBL" id="QYA06287.1"/>
    </source>
</evidence>
<protein>
    <submittedName>
        <fullName evidence="7">Globin-coupled sensor protein</fullName>
    </submittedName>
</protein>
<dbReference type="Proteomes" id="UP000298545">
    <property type="component" value="Chromosome circular"/>
</dbReference>
<dbReference type="PANTHER" id="PTHR43531">
    <property type="entry name" value="PROTEIN ICFG"/>
    <property type="match status" value="1"/>
</dbReference>
<feature type="domain" description="Methyl-accepting transducer" evidence="5">
    <location>
        <begin position="240"/>
        <end position="469"/>
    </location>
</feature>
<evidence type="ECO:0000313" key="9">
    <source>
        <dbReference type="Proteomes" id="UP000298545"/>
    </source>
</evidence>
<dbReference type="SUPFAM" id="SSF58104">
    <property type="entry name" value="Methyl-accepting chemotaxis protein (MCP) signaling domain"/>
    <property type="match status" value="1"/>
</dbReference>
<dbReference type="KEGG" id="alf:CFBP5473_10280"/>
<sequence length="498" mass="54237">MNGQQDNFQLKERLDFLGLGTEQRQDLSALKTTITGTLSASLDGFYKKARAVPETAKFFSNEAHLQHAKTMQVNHWTRIASGALDADYTKAVSAIGRTHARLGLEPRWYIGGYALILEGIIKAIVEQELKGFLVEKKGKKVAKDVSVVVKAAMLDMDYSISVYLETLAEERAKVELEQKRMKEEQDHILSLLNTALNQMAQGDLTSRIDGALPQQFDGLKENFNAALSRLSGAFAEIVEESHKISSNTRELTSSTDDMARRTEQQAASLEQTAAAIDQITTISKQSASRTTQAQSIVKSSAEEAARSRHIVSEAVDAMSAIEDSSQKITQIISVIDEISFQTNLLALNAGVEAARAGEAGKGFAVVAQEVRELAQRSANAAKEIRILIDKSSQDVAHGVSLVNRTGEALNSIGSKVDDIHEHIGAITQAVQEQSMGIQEINSAINSMDQLTQQNAAMVEETNAATHGLSDISTNLTALISRFQVQKSMAYQQKVYRAA</sequence>
<dbReference type="Gene3D" id="1.10.490.10">
    <property type="entry name" value="Globins"/>
    <property type="match status" value="1"/>
</dbReference>
<dbReference type="Gene3D" id="1.10.287.950">
    <property type="entry name" value="Methyl-accepting chemotaxis protein"/>
    <property type="match status" value="1"/>
</dbReference>
<reference evidence="7 9" key="1">
    <citation type="submission" date="2019-04" db="EMBL/GenBank/DDBJ databases">
        <title>Complete genome sequence of Agrobacterium larrymoorei CFBP5473.</title>
        <authorList>
            <person name="Haryono M."/>
            <person name="Chou L."/>
            <person name="Lin Y.-C."/>
            <person name="Lai E.-M."/>
            <person name="Kuo C.-H."/>
        </authorList>
    </citation>
    <scope>NUCLEOTIDE SEQUENCE [LARGE SCALE GENOMIC DNA]</scope>
    <source>
        <strain evidence="7 9">CFBP5473</strain>
    </source>
</reference>
<feature type="domain" description="HAMP" evidence="6">
    <location>
        <begin position="189"/>
        <end position="235"/>
    </location>
</feature>
<dbReference type="AlphaFoldDB" id="A0A4D7DP23"/>
<dbReference type="GO" id="GO:0004888">
    <property type="term" value="F:transmembrane signaling receptor activity"/>
    <property type="evidence" value="ECO:0007669"/>
    <property type="project" value="InterPro"/>
</dbReference>
<keyword evidence="4" id="KW-0807">Transducer</keyword>
<dbReference type="SUPFAM" id="SSF46458">
    <property type="entry name" value="Globin-like"/>
    <property type="match status" value="1"/>
</dbReference>
<dbReference type="PROSITE" id="PS50111">
    <property type="entry name" value="CHEMOTAXIS_TRANSDUC_2"/>
    <property type="match status" value="1"/>
</dbReference>
<dbReference type="InterPro" id="IPR044398">
    <property type="entry name" value="Globin-sensor_dom"/>
</dbReference>
<name>A0A4D7DP23_9HYPH</name>
<dbReference type="STRING" id="1367849.GCA_000518585_02651"/>
<dbReference type="EMBL" id="CP039691">
    <property type="protein sequence ID" value="QCI98261.1"/>
    <property type="molecule type" value="Genomic_DNA"/>
</dbReference>
<dbReference type="InterPro" id="IPR004090">
    <property type="entry name" value="Chemotax_Me-accpt_rcpt"/>
</dbReference>
<dbReference type="FunFam" id="1.10.287.950:FF:000001">
    <property type="entry name" value="Methyl-accepting chemotaxis sensory transducer"/>
    <property type="match status" value="1"/>
</dbReference>
<dbReference type="InterPro" id="IPR051310">
    <property type="entry name" value="MCP_chemotaxis"/>
</dbReference>
<keyword evidence="2" id="KW-0145">Chemotaxis</keyword>
<dbReference type="InterPro" id="IPR003660">
    <property type="entry name" value="HAMP_dom"/>
</dbReference>
<dbReference type="CDD" id="cd01068">
    <property type="entry name" value="globin_sensor"/>
    <property type="match status" value="1"/>
</dbReference>
<keyword evidence="10" id="KW-1185">Reference proteome</keyword>
<evidence type="ECO:0000256" key="2">
    <source>
        <dbReference type="ARBA" id="ARBA00022500"/>
    </source>
</evidence>
<dbReference type="InterPro" id="IPR004089">
    <property type="entry name" value="MCPsignal_dom"/>
</dbReference>
<evidence type="ECO:0000256" key="3">
    <source>
        <dbReference type="ARBA" id="ARBA00029447"/>
    </source>
</evidence>
<dbReference type="OrthoDB" id="266313at2"/>
<evidence type="ECO:0000259" key="5">
    <source>
        <dbReference type="PROSITE" id="PS50111"/>
    </source>
</evidence>
<dbReference type="InterPro" id="IPR039379">
    <property type="entry name" value="Protoglobin_sensor_dom"/>
</dbReference>
<dbReference type="GO" id="GO:0007165">
    <property type="term" value="P:signal transduction"/>
    <property type="evidence" value="ECO:0007669"/>
    <property type="project" value="UniProtKB-KW"/>
</dbReference>
<dbReference type="InterPro" id="IPR009050">
    <property type="entry name" value="Globin-like_sf"/>
</dbReference>
<reference evidence="8 10" key="2">
    <citation type="submission" date="2021-03" db="EMBL/GenBank/DDBJ databases">
        <title>Rapid diversification of plasmids in a genus of pathogenic and nitrogen fixing bacteria.</title>
        <authorList>
            <person name="Weisberg A.J."/>
            <person name="Miller M."/>
            <person name="Ream W."/>
            <person name="Grunwald N.J."/>
            <person name="Chang J.H."/>
        </authorList>
    </citation>
    <scope>NUCLEOTIDE SEQUENCE [LARGE SCALE GENOMIC DNA]</scope>
    <source>
        <strain evidence="8 10">AF3.44</strain>
    </source>
</reference>
<comment type="subcellular location">
    <subcellularLocation>
        <location evidence="1">Membrane</location>
    </subcellularLocation>
</comment>
<organism evidence="7 9">
    <name type="scientific">Agrobacterium larrymoorei</name>
    <dbReference type="NCBI Taxonomy" id="160699"/>
    <lineage>
        <taxon>Bacteria</taxon>
        <taxon>Pseudomonadati</taxon>
        <taxon>Pseudomonadota</taxon>
        <taxon>Alphaproteobacteria</taxon>
        <taxon>Hyphomicrobiales</taxon>
        <taxon>Rhizobiaceae</taxon>
        <taxon>Rhizobium/Agrobacterium group</taxon>
        <taxon>Agrobacterium</taxon>
    </lineage>
</organism>
<dbReference type="GO" id="GO:0019825">
    <property type="term" value="F:oxygen binding"/>
    <property type="evidence" value="ECO:0007669"/>
    <property type="project" value="InterPro"/>
</dbReference>
<dbReference type="EMBL" id="CP072167">
    <property type="protein sequence ID" value="QYA06287.1"/>
    <property type="molecule type" value="Genomic_DNA"/>
</dbReference>
<dbReference type="GO" id="GO:0020037">
    <property type="term" value="F:heme binding"/>
    <property type="evidence" value="ECO:0007669"/>
    <property type="project" value="InterPro"/>
</dbReference>
<dbReference type="Proteomes" id="UP000826513">
    <property type="component" value="Chromosome 1"/>
</dbReference>
<dbReference type="Pfam" id="PF00015">
    <property type="entry name" value="MCPsignal"/>
    <property type="match status" value="1"/>
</dbReference>
<evidence type="ECO:0000313" key="7">
    <source>
        <dbReference type="EMBL" id="QCI98261.1"/>
    </source>
</evidence>
<comment type="similarity">
    <text evidence="3">Belongs to the methyl-accepting chemotaxis (MCP) protein family.</text>
</comment>
<dbReference type="PANTHER" id="PTHR43531:SF11">
    <property type="entry name" value="METHYL-ACCEPTING CHEMOTAXIS PROTEIN 3"/>
    <property type="match status" value="1"/>
</dbReference>
<dbReference type="SMART" id="SM00283">
    <property type="entry name" value="MA"/>
    <property type="match status" value="1"/>
</dbReference>